<proteinExistence type="inferred from homology"/>
<keyword evidence="3" id="KW-1133">Transmembrane helix</keyword>
<organism evidence="5 6">
    <name type="scientific">Coprobacter tertius</name>
    <dbReference type="NCBI Taxonomy" id="2944915"/>
    <lineage>
        <taxon>Bacteria</taxon>
        <taxon>Pseudomonadati</taxon>
        <taxon>Bacteroidota</taxon>
        <taxon>Bacteroidia</taxon>
        <taxon>Bacteroidales</taxon>
        <taxon>Barnesiellaceae</taxon>
        <taxon>Coprobacter</taxon>
    </lineage>
</organism>
<dbReference type="NCBIfam" id="TIGR02227">
    <property type="entry name" value="sigpep_I_bact"/>
    <property type="match status" value="1"/>
</dbReference>
<dbReference type="CDD" id="cd06530">
    <property type="entry name" value="S26_SPase_I"/>
    <property type="match status" value="2"/>
</dbReference>
<keyword evidence="6" id="KW-1185">Reference proteome</keyword>
<dbReference type="PRINTS" id="PR00727">
    <property type="entry name" value="LEADERPTASE"/>
</dbReference>
<dbReference type="InterPro" id="IPR000223">
    <property type="entry name" value="Pept_S26A_signal_pept_1"/>
</dbReference>
<dbReference type="Gene3D" id="2.10.109.10">
    <property type="entry name" value="Umud Fragment, subunit A"/>
    <property type="match status" value="2"/>
</dbReference>
<comment type="catalytic activity">
    <reaction evidence="3">
        <text>Cleavage of hydrophobic, N-terminal signal or leader sequences from secreted and periplasmic proteins.</text>
        <dbReference type="EC" id="3.4.21.89"/>
    </reaction>
</comment>
<protein>
    <recommendedName>
        <fullName evidence="2 3">Signal peptidase I</fullName>
        <ecNumber evidence="3">3.4.21.89</ecNumber>
    </recommendedName>
</protein>
<keyword evidence="3" id="KW-0472">Membrane</keyword>
<evidence type="ECO:0000256" key="1">
    <source>
        <dbReference type="ARBA" id="ARBA00009370"/>
    </source>
</evidence>
<keyword evidence="3" id="KW-0645">Protease</keyword>
<dbReference type="InterPro" id="IPR036286">
    <property type="entry name" value="LexA/Signal_pep-like_sf"/>
</dbReference>
<keyword evidence="3 5" id="KW-0378">Hydrolase</keyword>
<accession>A0ABT1MD57</accession>
<evidence type="ECO:0000256" key="2">
    <source>
        <dbReference type="ARBA" id="ARBA00019232"/>
    </source>
</evidence>
<name>A0ABT1MD57_9BACT</name>
<gene>
    <name evidence="5" type="primary">lepB</name>
    <name evidence="5" type="ORF">NMU02_00485</name>
</gene>
<comment type="similarity">
    <text evidence="1 3">Belongs to the peptidase S26 family.</text>
</comment>
<dbReference type="GO" id="GO:0009003">
    <property type="term" value="F:signal peptidase activity"/>
    <property type="evidence" value="ECO:0007669"/>
    <property type="project" value="UniProtKB-EC"/>
</dbReference>
<evidence type="ECO:0000256" key="3">
    <source>
        <dbReference type="RuleBase" id="RU362042"/>
    </source>
</evidence>
<sequence>MAKRKKRVYWKWMILIIIVIWIIRNLGGELYRISSGQMEGTLLPGDNIMVGKWNYGLRLPVTPFSIPFLHDSITVFNSRSYLSSVRLPYFRLFDKEASRNDIVVFNRPDPIDETTPIDRRKIAVGRCIGLPGDTISMQEGRLFINGKESAQPPLTMEAYLTPDSLESELSALLKHNEISDPGYQQLKGNRLRFFTKMQYYILHNSAKNKNILNPVHLKRNNFTIILPRPGQPVQITPDNIKFLYPLLMLHEGRQIIKKENRLYEKGREVSWFRFSQPYYWMMGDNRENAIDSRTFGAVPQSHLIGKAKRIWFSTNPDKPFYESLRPTRTFKPVSKN</sequence>
<dbReference type="InterPro" id="IPR019533">
    <property type="entry name" value="Peptidase_S26"/>
</dbReference>
<dbReference type="EC" id="3.4.21.89" evidence="3"/>
<comment type="caution">
    <text evidence="5">The sequence shown here is derived from an EMBL/GenBank/DDBJ whole genome shotgun (WGS) entry which is preliminary data.</text>
</comment>
<dbReference type="Proteomes" id="UP001205603">
    <property type="component" value="Unassembled WGS sequence"/>
</dbReference>
<feature type="domain" description="Peptidase S26" evidence="4">
    <location>
        <begin position="276"/>
        <end position="311"/>
    </location>
</feature>
<dbReference type="PANTHER" id="PTHR43390">
    <property type="entry name" value="SIGNAL PEPTIDASE I"/>
    <property type="match status" value="1"/>
</dbReference>
<feature type="domain" description="Peptidase S26" evidence="4">
    <location>
        <begin position="10"/>
        <end position="166"/>
    </location>
</feature>
<dbReference type="SUPFAM" id="SSF51306">
    <property type="entry name" value="LexA/Signal peptidase"/>
    <property type="match status" value="1"/>
</dbReference>
<feature type="transmembrane region" description="Helical" evidence="3">
    <location>
        <begin position="12"/>
        <end position="31"/>
    </location>
</feature>
<comment type="subcellular location">
    <subcellularLocation>
        <location evidence="3">Membrane</location>
        <topology evidence="3">Single-pass type II membrane protein</topology>
    </subcellularLocation>
</comment>
<evidence type="ECO:0000313" key="6">
    <source>
        <dbReference type="Proteomes" id="UP001205603"/>
    </source>
</evidence>
<dbReference type="PANTHER" id="PTHR43390:SF1">
    <property type="entry name" value="CHLOROPLAST PROCESSING PEPTIDASE"/>
    <property type="match status" value="1"/>
</dbReference>
<evidence type="ECO:0000313" key="5">
    <source>
        <dbReference type="EMBL" id="MCP9610570.1"/>
    </source>
</evidence>
<dbReference type="EMBL" id="JANDHW010000001">
    <property type="protein sequence ID" value="MCP9610570.1"/>
    <property type="molecule type" value="Genomic_DNA"/>
</dbReference>
<keyword evidence="3" id="KW-0812">Transmembrane</keyword>
<reference evidence="5 6" key="1">
    <citation type="submission" date="2022-07" db="EMBL/GenBank/DDBJ databases">
        <title>Fecal culturing of patients with breast cancer.</title>
        <authorList>
            <person name="Teng N.M.Y."/>
            <person name="Kiu R."/>
            <person name="Evans R."/>
            <person name="Baker D.J."/>
            <person name="Zenner C."/>
            <person name="Robinson S.D."/>
            <person name="Hall L.J."/>
        </authorList>
    </citation>
    <scope>NUCLEOTIDE SEQUENCE [LARGE SCALE GENOMIC DNA]</scope>
    <source>
        <strain evidence="5 6">LH1063</strain>
    </source>
</reference>
<dbReference type="RefSeq" id="WP_255025092.1">
    <property type="nucleotide sequence ID" value="NZ_JANDHW010000001.1"/>
</dbReference>
<dbReference type="Pfam" id="PF10502">
    <property type="entry name" value="Peptidase_S26"/>
    <property type="match status" value="2"/>
</dbReference>
<evidence type="ECO:0000259" key="4">
    <source>
        <dbReference type="Pfam" id="PF10502"/>
    </source>
</evidence>